<feature type="transmembrane region" description="Helical" evidence="1">
    <location>
        <begin position="35"/>
        <end position="59"/>
    </location>
</feature>
<dbReference type="PANTHER" id="PTHR36060">
    <property type="entry name" value="OS02G0272400 PROTEIN"/>
    <property type="match status" value="1"/>
</dbReference>
<protein>
    <recommendedName>
        <fullName evidence="4">Transmembrane protein</fullName>
    </recommendedName>
</protein>
<evidence type="ECO:0008006" key="4">
    <source>
        <dbReference type="Google" id="ProtNLM"/>
    </source>
</evidence>
<accession>A0A8J5F681</accession>
<feature type="transmembrane region" description="Helical" evidence="1">
    <location>
        <begin position="105"/>
        <end position="134"/>
    </location>
</feature>
<name>A0A8J5F681_ZINOF</name>
<organism evidence="2 3">
    <name type="scientific">Zingiber officinale</name>
    <name type="common">Ginger</name>
    <name type="synonym">Amomum zingiber</name>
    <dbReference type="NCBI Taxonomy" id="94328"/>
    <lineage>
        <taxon>Eukaryota</taxon>
        <taxon>Viridiplantae</taxon>
        <taxon>Streptophyta</taxon>
        <taxon>Embryophyta</taxon>
        <taxon>Tracheophyta</taxon>
        <taxon>Spermatophyta</taxon>
        <taxon>Magnoliopsida</taxon>
        <taxon>Liliopsida</taxon>
        <taxon>Zingiberales</taxon>
        <taxon>Zingiberaceae</taxon>
        <taxon>Zingiber</taxon>
    </lineage>
</organism>
<evidence type="ECO:0000313" key="3">
    <source>
        <dbReference type="Proteomes" id="UP000734854"/>
    </source>
</evidence>
<evidence type="ECO:0000256" key="1">
    <source>
        <dbReference type="SAM" id="Phobius"/>
    </source>
</evidence>
<keyword evidence="1" id="KW-1133">Transmembrane helix</keyword>
<evidence type="ECO:0000313" key="2">
    <source>
        <dbReference type="EMBL" id="KAG6479896.1"/>
    </source>
</evidence>
<sequence>MAIIGDALRQAFMPEHEYGRLREEDRAWGRLQRPLVTATAATVGFVVLVSVVVNLNIVFPREASQRPFCRDWKVLQALQLNMSQESELHRYHGAFYLTDQEVVDYYWMVVFVPSAIIFLVSVAYLVSGIAVAYAAPRSHPCLKIVENNFCASRRVVHGLAEISQPLVMPSCAFAAGCSLLSMKSWPGPSNCDRLQKRSQVAAISCCDFTTNHGLLTVNHGHVQVAGIDCKIAEKLRLRFLANQGLAAILQSLTNLQLITTCQQHDCGVRCLSLLNIVFALIFGLMALFLGSSLLTMGNSCSMPLFWSYEIASWGLVILYSGTAYILRRKAAVILDEGDYASHNLGLEMLEPSTIVTPDVERRVNEGFKAWMGSSLLSSDEEDGPDDYLEEASLILADEDR</sequence>
<dbReference type="EMBL" id="JACMSC010000017">
    <property type="protein sequence ID" value="KAG6479896.1"/>
    <property type="molecule type" value="Genomic_DNA"/>
</dbReference>
<feature type="transmembrane region" description="Helical" evidence="1">
    <location>
        <begin position="306"/>
        <end position="326"/>
    </location>
</feature>
<dbReference type="PANTHER" id="PTHR36060:SF1">
    <property type="entry name" value="OS02G0272400 PROTEIN"/>
    <property type="match status" value="1"/>
</dbReference>
<keyword evidence="1" id="KW-0472">Membrane</keyword>
<feature type="transmembrane region" description="Helical" evidence="1">
    <location>
        <begin position="273"/>
        <end position="294"/>
    </location>
</feature>
<keyword evidence="3" id="KW-1185">Reference proteome</keyword>
<dbReference type="AlphaFoldDB" id="A0A8J5F681"/>
<reference evidence="2 3" key="1">
    <citation type="submission" date="2020-08" db="EMBL/GenBank/DDBJ databases">
        <title>Plant Genome Project.</title>
        <authorList>
            <person name="Zhang R.-G."/>
        </authorList>
    </citation>
    <scope>NUCLEOTIDE SEQUENCE [LARGE SCALE GENOMIC DNA]</scope>
    <source>
        <tissue evidence="2">Rhizome</tissue>
    </source>
</reference>
<keyword evidence="1" id="KW-0812">Transmembrane</keyword>
<comment type="caution">
    <text evidence="2">The sequence shown here is derived from an EMBL/GenBank/DDBJ whole genome shotgun (WGS) entry which is preliminary data.</text>
</comment>
<gene>
    <name evidence="2" type="ORF">ZIOFF_063372</name>
</gene>
<dbReference type="Proteomes" id="UP000734854">
    <property type="component" value="Unassembled WGS sequence"/>
</dbReference>
<proteinExistence type="predicted"/>